<proteinExistence type="predicted"/>
<dbReference type="Pfam" id="PF13649">
    <property type="entry name" value="Methyltransf_25"/>
    <property type="match status" value="1"/>
</dbReference>
<evidence type="ECO:0000259" key="4">
    <source>
        <dbReference type="Pfam" id="PF13649"/>
    </source>
</evidence>
<organism evidence="5 6">
    <name type="scientific">Stieleria neptunia</name>
    <dbReference type="NCBI Taxonomy" id="2527979"/>
    <lineage>
        <taxon>Bacteria</taxon>
        <taxon>Pseudomonadati</taxon>
        <taxon>Planctomycetota</taxon>
        <taxon>Planctomycetia</taxon>
        <taxon>Pirellulales</taxon>
        <taxon>Pirellulaceae</taxon>
        <taxon>Stieleria</taxon>
    </lineage>
</organism>
<feature type="compositionally biased region" description="Basic and acidic residues" evidence="3">
    <location>
        <begin position="24"/>
        <end position="43"/>
    </location>
</feature>
<keyword evidence="2 5" id="KW-0808">Transferase</keyword>
<feature type="domain" description="Methyltransferase" evidence="4">
    <location>
        <begin position="112"/>
        <end position="211"/>
    </location>
</feature>
<name>A0A518HIB6_9BACT</name>
<dbReference type="InterPro" id="IPR041698">
    <property type="entry name" value="Methyltransf_25"/>
</dbReference>
<evidence type="ECO:0000256" key="3">
    <source>
        <dbReference type="SAM" id="MobiDB-lite"/>
    </source>
</evidence>
<dbReference type="CDD" id="cd02440">
    <property type="entry name" value="AdoMet_MTases"/>
    <property type="match status" value="1"/>
</dbReference>
<feature type="region of interest" description="Disordered" evidence="3">
    <location>
        <begin position="1"/>
        <end position="43"/>
    </location>
</feature>
<dbReference type="GO" id="GO:0008168">
    <property type="term" value="F:methyltransferase activity"/>
    <property type="evidence" value="ECO:0007669"/>
    <property type="project" value="UniProtKB-KW"/>
</dbReference>
<dbReference type="PANTHER" id="PTHR43861:SF1">
    <property type="entry name" value="TRANS-ACONITATE 2-METHYLTRANSFERASE"/>
    <property type="match status" value="1"/>
</dbReference>
<evidence type="ECO:0000256" key="1">
    <source>
        <dbReference type="ARBA" id="ARBA00022603"/>
    </source>
</evidence>
<evidence type="ECO:0000313" key="5">
    <source>
        <dbReference type="EMBL" id="QDV40598.1"/>
    </source>
</evidence>
<keyword evidence="1 5" id="KW-0489">Methyltransferase</keyword>
<dbReference type="PANTHER" id="PTHR43861">
    <property type="entry name" value="TRANS-ACONITATE 2-METHYLTRANSFERASE-RELATED"/>
    <property type="match status" value="1"/>
</dbReference>
<evidence type="ECO:0000313" key="6">
    <source>
        <dbReference type="Proteomes" id="UP000319004"/>
    </source>
</evidence>
<keyword evidence="6" id="KW-1185">Reference proteome</keyword>
<sequence length="295" mass="33407">MSDAINGEPREIDPGENVDGPCTPEEREQRRQSGHVESDDRLLRREHAAELKYRPKDFSAKSTTRDIAERFDGDVERFSNLETGQSATIDAPLSMQLITEAAVQITPSIERVLDLGCGAGNNTLKLREVYGKPFHSDLLDLSGPMLERAEQRVRKTGIDSVTAWQADLRDADLPKESYDVILAAAVLHHLRDDADWQAAFEKVYSLLRPGGSFWITDLVVQETVPIHELMWSRYGDYLEGIGGAEYRQTVFDYIEREDSPRPVTYQLDLLRRVGFTHVELLHKNSCFAAFGAWKE</sequence>
<reference evidence="5 6" key="1">
    <citation type="submission" date="2019-03" db="EMBL/GenBank/DDBJ databases">
        <title>Deep-cultivation of Planctomycetes and their phenomic and genomic characterization uncovers novel biology.</title>
        <authorList>
            <person name="Wiegand S."/>
            <person name="Jogler M."/>
            <person name="Boedeker C."/>
            <person name="Pinto D."/>
            <person name="Vollmers J."/>
            <person name="Rivas-Marin E."/>
            <person name="Kohn T."/>
            <person name="Peeters S.H."/>
            <person name="Heuer A."/>
            <person name="Rast P."/>
            <person name="Oberbeckmann S."/>
            <person name="Bunk B."/>
            <person name="Jeske O."/>
            <person name="Meyerdierks A."/>
            <person name="Storesund J.E."/>
            <person name="Kallscheuer N."/>
            <person name="Luecker S."/>
            <person name="Lage O.M."/>
            <person name="Pohl T."/>
            <person name="Merkel B.J."/>
            <person name="Hornburger P."/>
            <person name="Mueller R.-W."/>
            <person name="Bruemmer F."/>
            <person name="Labrenz M."/>
            <person name="Spormann A.M."/>
            <person name="Op den Camp H."/>
            <person name="Overmann J."/>
            <person name="Amann R."/>
            <person name="Jetten M.S.M."/>
            <person name="Mascher T."/>
            <person name="Medema M.H."/>
            <person name="Devos D.P."/>
            <person name="Kaster A.-K."/>
            <person name="Ovreas L."/>
            <person name="Rohde M."/>
            <person name="Galperin M.Y."/>
            <person name="Jogler C."/>
        </authorList>
    </citation>
    <scope>NUCLEOTIDE SEQUENCE [LARGE SCALE GENOMIC DNA]</scope>
    <source>
        <strain evidence="5 6">Enr13</strain>
    </source>
</reference>
<dbReference type="EC" id="2.1.1.-" evidence="5"/>
<dbReference type="SUPFAM" id="SSF53335">
    <property type="entry name" value="S-adenosyl-L-methionine-dependent methyltransferases"/>
    <property type="match status" value="1"/>
</dbReference>
<dbReference type="GO" id="GO:0032259">
    <property type="term" value="P:methylation"/>
    <property type="evidence" value="ECO:0007669"/>
    <property type="project" value="UniProtKB-KW"/>
</dbReference>
<gene>
    <name evidence="5" type="primary">cmoA_1</name>
    <name evidence="5" type="ORF">Enr13x_04040</name>
</gene>
<dbReference type="Proteomes" id="UP000319004">
    <property type="component" value="Chromosome"/>
</dbReference>
<protein>
    <submittedName>
        <fullName evidence="5">tRNA (Cmo5U34)-methyltransferase</fullName>
        <ecNumber evidence="5">2.1.1.-</ecNumber>
    </submittedName>
</protein>
<accession>A0A518HIB6</accession>
<dbReference type="AlphaFoldDB" id="A0A518HIB6"/>
<dbReference type="EMBL" id="CP037423">
    <property type="protein sequence ID" value="QDV40598.1"/>
    <property type="molecule type" value="Genomic_DNA"/>
</dbReference>
<evidence type="ECO:0000256" key="2">
    <source>
        <dbReference type="ARBA" id="ARBA00022679"/>
    </source>
</evidence>
<dbReference type="KEGG" id="snep:Enr13x_04040"/>
<dbReference type="InterPro" id="IPR029063">
    <property type="entry name" value="SAM-dependent_MTases_sf"/>
</dbReference>
<dbReference type="Gene3D" id="3.40.50.150">
    <property type="entry name" value="Vaccinia Virus protein VP39"/>
    <property type="match status" value="1"/>
</dbReference>